<protein>
    <recommendedName>
        <fullName evidence="5">Tetratricopeptide repeat protein</fullName>
    </recommendedName>
</protein>
<evidence type="ECO:0000256" key="2">
    <source>
        <dbReference type="SAM" id="MobiDB-lite"/>
    </source>
</evidence>
<dbReference type="InterPro" id="IPR011990">
    <property type="entry name" value="TPR-like_helical_dom_sf"/>
</dbReference>
<feature type="repeat" description="TPR" evidence="1">
    <location>
        <begin position="160"/>
        <end position="193"/>
    </location>
</feature>
<keyword evidence="1" id="KW-0802">TPR repeat</keyword>
<evidence type="ECO:0000256" key="1">
    <source>
        <dbReference type="PROSITE-ProRule" id="PRU00339"/>
    </source>
</evidence>
<dbReference type="SUPFAM" id="SSF48452">
    <property type="entry name" value="TPR-like"/>
    <property type="match status" value="1"/>
</dbReference>
<reference evidence="3" key="1">
    <citation type="submission" date="2021-02" db="EMBL/GenBank/DDBJ databases">
        <title>Natronogracilivirga saccharolytica gen. nov. sp. nov. a new anaerobic, haloalkiliphilic carbohydrate-fermenting bacterium from soda lake and proposing of Cyclonatronumiaceae fam. nov. in the phylum Balneolaeota.</title>
        <authorList>
            <person name="Zhilina T.N."/>
            <person name="Sorokin D.Y."/>
            <person name="Zavarzina D.G."/>
            <person name="Toshchakov S.V."/>
            <person name="Kublanov I.V."/>
        </authorList>
    </citation>
    <scope>NUCLEOTIDE SEQUENCE</scope>
    <source>
        <strain evidence="3">Z-1702</strain>
    </source>
</reference>
<sequence length="209" mass="24342">MQGLPFEIPQSLSSYITQFEIDPEKGISNLENHLKKRGMDAVGYFLLSWLHHLNGQNNQAIHYALKAKCYAPGSPFFEHLHYFLTHPDHFKAWKPFSPDSDTTDAPEPGDTSPQTLQLDRLIEQLNKAENKKITLQPEPDDKREEAEQPDLGENSIKVGDIASETLARIYEKQNKYDEALRTFEKLVQTRPHRSEYYRKEMERIRNLME</sequence>
<dbReference type="EMBL" id="JAFIDN010000001">
    <property type="protein sequence ID" value="MBP3191190.1"/>
    <property type="molecule type" value="Genomic_DNA"/>
</dbReference>
<proteinExistence type="predicted"/>
<dbReference type="Gene3D" id="1.25.40.10">
    <property type="entry name" value="Tetratricopeptide repeat domain"/>
    <property type="match status" value="1"/>
</dbReference>
<dbReference type="RefSeq" id="WP_210509453.1">
    <property type="nucleotide sequence ID" value="NZ_JAFIDN010000001.1"/>
</dbReference>
<dbReference type="AlphaFoldDB" id="A0A8J7RIE5"/>
<evidence type="ECO:0000313" key="3">
    <source>
        <dbReference type="EMBL" id="MBP3191190.1"/>
    </source>
</evidence>
<dbReference type="PROSITE" id="PS50005">
    <property type="entry name" value="TPR"/>
    <property type="match status" value="1"/>
</dbReference>
<keyword evidence="4" id="KW-1185">Reference proteome</keyword>
<dbReference type="InterPro" id="IPR019734">
    <property type="entry name" value="TPR_rpt"/>
</dbReference>
<name>A0A8J7RIE5_9BACT</name>
<comment type="caution">
    <text evidence="3">The sequence shown here is derived from an EMBL/GenBank/DDBJ whole genome shotgun (WGS) entry which is preliminary data.</text>
</comment>
<evidence type="ECO:0000313" key="4">
    <source>
        <dbReference type="Proteomes" id="UP000673975"/>
    </source>
</evidence>
<gene>
    <name evidence="3" type="ORF">NATSA_00795</name>
</gene>
<dbReference type="Proteomes" id="UP000673975">
    <property type="component" value="Unassembled WGS sequence"/>
</dbReference>
<evidence type="ECO:0008006" key="5">
    <source>
        <dbReference type="Google" id="ProtNLM"/>
    </source>
</evidence>
<feature type="region of interest" description="Disordered" evidence="2">
    <location>
        <begin position="130"/>
        <end position="157"/>
    </location>
</feature>
<feature type="region of interest" description="Disordered" evidence="2">
    <location>
        <begin position="95"/>
        <end position="114"/>
    </location>
</feature>
<dbReference type="Pfam" id="PF13176">
    <property type="entry name" value="TPR_7"/>
    <property type="match status" value="1"/>
</dbReference>
<accession>A0A8J7RIE5</accession>
<organism evidence="3 4">
    <name type="scientific">Natronogracilivirga saccharolytica</name>
    <dbReference type="NCBI Taxonomy" id="2812953"/>
    <lineage>
        <taxon>Bacteria</taxon>
        <taxon>Pseudomonadati</taxon>
        <taxon>Balneolota</taxon>
        <taxon>Balneolia</taxon>
        <taxon>Balneolales</taxon>
        <taxon>Cyclonatronaceae</taxon>
        <taxon>Natronogracilivirga</taxon>
    </lineage>
</organism>